<gene>
    <name evidence="2" type="ORF">ACG00Y_13280</name>
</gene>
<reference evidence="2 3" key="1">
    <citation type="submission" date="2024-08" db="EMBL/GenBank/DDBJ databases">
        <authorList>
            <person name="Lu H."/>
        </authorList>
    </citation>
    <scope>NUCLEOTIDE SEQUENCE [LARGE SCALE GENOMIC DNA]</scope>
    <source>
        <strain evidence="2 3">LYH14W</strain>
    </source>
</reference>
<keyword evidence="1" id="KW-0812">Transmembrane</keyword>
<dbReference type="Proteomes" id="UP001606210">
    <property type="component" value="Unassembled WGS sequence"/>
</dbReference>
<dbReference type="RefSeq" id="WP_394479504.1">
    <property type="nucleotide sequence ID" value="NZ_JBIGHV010000004.1"/>
</dbReference>
<name>A0ABW7F318_9BURK</name>
<comment type="caution">
    <text evidence="2">The sequence shown here is derived from an EMBL/GenBank/DDBJ whole genome shotgun (WGS) entry which is preliminary data.</text>
</comment>
<evidence type="ECO:0000313" key="2">
    <source>
        <dbReference type="EMBL" id="MFG6430895.1"/>
    </source>
</evidence>
<evidence type="ECO:0000256" key="1">
    <source>
        <dbReference type="SAM" id="Phobius"/>
    </source>
</evidence>
<sequence>MPVFSDFVAWLRRHRLSCFGLMTLSFIAFGLLTLDLLRLVGSNAAFLSDNGWQGLQDGGLRQLLELLASCVGAMAAWLLFKLCETLLVQSLTK</sequence>
<protein>
    <submittedName>
        <fullName evidence="2">Uncharacterized protein</fullName>
    </submittedName>
</protein>
<keyword evidence="1" id="KW-0472">Membrane</keyword>
<feature type="transmembrane region" description="Helical" evidence="1">
    <location>
        <begin position="21"/>
        <end position="40"/>
    </location>
</feature>
<keyword evidence="1" id="KW-1133">Transmembrane helix</keyword>
<feature type="transmembrane region" description="Helical" evidence="1">
    <location>
        <begin position="60"/>
        <end position="80"/>
    </location>
</feature>
<evidence type="ECO:0000313" key="3">
    <source>
        <dbReference type="Proteomes" id="UP001606210"/>
    </source>
</evidence>
<keyword evidence="3" id="KW-1185">Reference proteome</keyword>
<proteinExistence type="predicted"/>
<dbReference type="EMBL" id="JBIGHV010000004">
    <property type="protein sequence ID" value="MFG6430895.1"/>
    <property type="molecule type" value="Genomic_DNA"/>
</dbReference>
<organism evidence="2 3">
    <name type="scientific">Pelomonas parva</name>
    <dbReference type="NCBI Taxonomy" id="3299032"/>
    <lineage>
        <taxon>Bacteria</taxon>
        <taxon>Pseudomonadati</taxon>
        <taxon>Pseudomonadota</taxon>
        <taxon>Betaproteobacteria</taxon>
        <taxon>Burkholderiales</taxon>
        <taxon>Sphaerotilaceae</taxon>
        <taxon>Roseateles</taxon>
    </lineage>
</organism>
<accession>A0ABW7F318</accession>